<keyword evidence="1" id="KW-0472">Membrane</keyword>
<dbReference type="Proteomes" id="UP000242414">
    <property type="component" value="Unassembled WGS sequence"/>
</dbReference>
<reference evidence="2" key="1">
    <citation type="journal article" date="2016" name="Proc. Natl. Acad. Sci. U.S.A.">
        <title>Lipid metabolic changes in an early divergent fungus govern the establishment of a mutualistic symbiosis with endobacteria.</title>
        <authorList>
            <person name="Lastovetsky O.A."/>
            <person name="Gaspar M.L."/>
            <person name="Mondo S.J."/>
            <person name="LaButti K.M."/>
            <person name="Sandor L."/>
            <person name="Grigoriev I.V."/>
            <person name="Henry S.A."/>
            <person name="Pawlowska T.E."/>
        </authorList>
    </citation>
    <scope>NUCLEOTIDE SEQUENCE [LARGE SCALE GENOMIC DNA]</scope>
    <source>
        <strain evidence="2">ATCC 52814</strain>
    </source>
</reference>
<gene>
    <name evidence="2" type="ORF">BCV72DRAFT_224791</name>
</gene>
<evidence type="ECO:0000313" key="2">
    <source>
        <dbReference type="EMBL" id="ORE08644.1"/>
    </source>
</evidence>
<protein>
    <submittedName>
        <fullName evidence="2">Uncharacterized protein</fullName>
    </submittedName>
</protein>
<dbReference type="EMBL" id="KV921886">
    <property type="protein sequence ID" value="ORE08644.1"/>
    <property type="molecule type" value="Genomic_DNA"/>
</dbReference>
<keyword evidence="1" id="KW-0812">Transmembrane</keyword>
<proteinExistence type="predicted"/>
<dbReference type="VEuPathDB" id="FungiDB:BCV72DRAFT_224791"/>
<evidence type="ECO:0000256" key="1">
    <source>
        <dbReference type="SAM" id="Phobius"/>
    </source>
</evidence>
<name>A0A1X0R9J6_RHIZD</name>
<keyword evidence="1" id="KW-1133">Transmembrane helix</keyword>
<organism evidence="2">
    <name type="scientific">Rhizopus microsporus var. microsporus</name>
    <dbReference type="NCBI Taxonomy" id="86635"/>
    <lineage>
        <taxon>Eukaryota</taxon>
        <taxon>Fungi</taxon>
        <taxon>Fungi incertae sedis</taxon>
        <taxon>Mucoromycota</taxon>
        <taxon>Mucoromycotina</taxon>
        <taxon>Mucoromycetes</taxon>
        <taxon>Mucorales</taxon>
        <taxon>Mucorineae</taxon>
        <taxon>Rhizopodaceae</taxon>
        <taxon>Rhizopus</taxon>
    </lineage>
</organism>
<feature type="transmembrane region" description="Helical" evidence="1">
    <location>
        <begin position="34"/>
        <end position="52"/>
    </location>
</feature>
<accession>A0A1X0R9J6</accession>
<dbReference type="AlphaFoldDB" id="A0A1X0R9J6"/>
<sequence length="74" mass="8695">MGVCKKKSPCLGDLYYSHAPHYSFYIFILEKEEFFIIISIFLLKGVYFTLCISKQSVSLTRFGPEKSHSHNNWR</sequence>